<evidence type="ECO:0000313" key="4">
    <source>
        <dbReference type="EMBL" id="MFC4893174.1"/>
    </source>
</evidence>
<proteinExistence type="predicted"/>
<comment type="caution">
    <text evidence="4">The sequence shown here is derived from an EMBL/GenBank/DDBJ whole genome shotgun (WGS) entry which is preliminary data.</text>
</comment>
<dbReference type="SUPFAM" id="SSF52218">
    <property type="entry name" value="Flavoproteins"/>
    <property type="match status" value="1"/>
</dbReference>
<dbReference type="InterPro" id="IPR005025">
    <property type="entry name" value="FMN_Rdtase-like_dom"/>
</dbReference>
<dbReference type="GO" id="GO:0016491">
    <property type="term" value="F:oxidoreductase activity"/>
    <property type="evidence" value="ECO:0007669"/>
    <property type="project" value="UniProtKB-KW"/>
</dbReference>
<gene>
    <name evidence="4" type="ORF">ACFPDQ_08965</name>
</gene>
<dbReference type="PANTHER" id="PTHR30543:SF21">
    <property type="entry name" value="NAD(P)H-DEPENDENT FMN REDUCTASE LOT6"/>
    <property type="match status" value="1"/>
</dbReference>
<keyword evidence="2" id="KW-0285">Flavoprotein</keyword>
<comment type="cofactor">
    <cofactor evidence="1">
        <name>FMN</name>
        <dbReference type="ChEBI" id="CHEBI:58210"/>
    </cofactor>
</comment>
<evidence type="ECO:0000259" key="3">
    <source>
        <dbReference type="Pfam" id="PF03358"/>
    </source>
</evidence>
<keyword evidence="2" id="KW-0288">FMN</keyword>
<dbReference type="EC" id="1.-.-.-" evidence="4"/>
<protein>
    <submittedName>
        <fullName evidence="4">NADPH-dependent FMN reductase</fullName>
        <ecNumber evidence="4">1.-.-.-</ecNumber>
    </submittedName>
</protein>
<keyword evidence="4" id="KW-0560">Oxidoreductase</keyword>
<dbReference type="Pfam" id="PF03358">
    <property type="entry name" value="FMN_red"/>
    <property type="match status" value="1"/>
</dbReference>
<evidence type="ECO:0000256" key="1">
    <source>
        <dbReference type="ARBA" id="ARBA00001917"/>
    </source>
</evidence>
<dbReference type="Proteomes" id="UP001595926">
    <property type="component" value="Unassembled WGS sequence"/>
</dbReference>
<feature type="domain" description="NADPH-dependent FMN reductase-like" evidence="3">
    <location>
        <begin position="5"/>
        <end position="135"/>
    </location>
</feature>
<keyword evidence="5" id="KW-1185">Reference proteome</keyword>
<dbReference type="Gene3D" id="3.40.50.360">
    <property type="match status" value="1"/>
</dbReference>
<dbReference type="PANTHER" id="PTHR30543">
    <property type="entry name" value="CHROMATE REDUCTASE"/>
    <property type="match status" value="1"/>
</dbReference>
<dbReference type="RefSeq" id="WP_119330848.1">
    <property type="nucleotide sequence ID" value="NZ_JBHSJH010000003.1"/>
</dbReference>
<evidence type="ECO:0000256" key="2">
    <source>
        <dbReference type="ARBA" id="ARBA00022643"/>
    </source>
</evidence>
<dbReference type="EMBL" id="JBHSJH010000003">
    <property type="protein sequence ID" value="MFC4893174.1"/>
    <property type="molecule type" value="Genomic_DNA"/>
</dbReference>
<dbReference type="InterPro" id="IPR050712">
    <property type="entry name" value="NAD(P)H-dep_reductase"/>
</dbReference>
<sequence length="185" mass="20947">MKSLLSFGASNSKQSINKEFAKYVSDLIPNTKNTFLDLNDFEMPIYSIDKEIKDGIPSLAYQFKELIKNTDALVISLAEHNGSYSAAFKNIFDWISRIKDGSLWHDKPILLLSTSPGLRGGKTVITTAETTFRIMSKGQVTSFSLPEFYKNFDVNKGVTDPLLKKELYKCIEDFTKILKNNKDIE</sequence>
<name>A0ABV9TEJ1_9GAMM</name>
<evidence type="ECO:0000313" key="5">
    <source>
        <dbReference type="Proteomes" id="UP001595926"/>
    </source>
</evidence>
<accession>A0ABV9TEJ1</accession>
<organism evidence="4 5">
    <name type="scientific">Pseudofrancisella aestuarii</name>
    <dbReference type="NCBI Taxonomy" id="2670347"/>
    <lineage>
        <taxon>Bacteria</taxon>
        <taxon>Pseudomonadati</taxon>
        <taxon>Pseudomonadota</taxon>
        <taxon>Gammaproteobacteria</taxon>
        <taxon>Thiotrichales</taxon>
        <taxon>Francisellaceae</taxon>
        <taxon>Pseudofrancisella</taxon>
    </lineage>
</organism>
<dbReference type="InterPro" id="IPR029039">
    <property type="entry name" value="Flavoprotein-like_sf"/>
</dbReference>
<reference evidence="5" key="1">
    <citation type="journal article" date="2019" name="Int. J. Syst. Evol. Microbiol.">
        <title>The Global Catalogue of Microorganisms (GCM) 10K type strain sequencing project: providing services to taxonomists for standard genome sequencing and annotation.</title>
        <authorList>
            <consortium name="The Broad Institute Genomics Platform"/>
            <consortium name="The Broad Institute Genome Sequencing Center for Infectious Disease"/>
            <person name="Wu L."/>
            <person name="Ma J."/>
        </authorList>
    </citation>
    <scope>NUCLEOTIDE SEQUENCE [LARGE SCALE GENOMIC DNA]</scope>
    <source>
        <strain evidence="5">CGMCC 1.13718</strain>
    </source>
</reference>